<organism evidence="3 4">
    <name type="scientific">Meloidogyne incognita</name>
    <name type="common">Southern root-knot nematode worm</name>
    <name type="synonym">Oxyuris incognita</name>
    <dbReference type="NCBI Taxonomy" id="6306"/>
    <lineage>
        <taxon>Eukaryota</taxon>
        <taxon>Metazoa</taxon>
        <taxon>Ecdysozoa</taxon>
        <taxon>Nematoda</taxon>
        <taxon>Chromadorea</taxon>
        <taxon>Rhabditida</taxon>
        <taxon>Tylenchina</taxon>
        <taxon>Tylenchomorpha</taxon>
        <taxon>Tylenchoidea</taxon>
        <taxon>Meloidogynidae</taxon>
        <taxon>Meloidogyninae</taxon>
        <taxon>Meloidogyne</taxon>
        <taxon>Meloidogyne incognita group</taxon>
    </lineage>
</organism>
<dbReference type="AlphaFoldDB" id="A0A914MLM7"/>
<feature type="signal peptide" evidence="2">
    <location>
        <begin position="1"/>
        <end position="21"/>
    </location>
</feature>
<evidence type="ECO:0000313" key="4">
    <source>
        <dbReference type="WBParaSite" id="Minc3s02147g28548"/>
    </source>
</evidence>
<evidence type="ECO:0000256" key="1">
    <source>
        <dbReference type="SAM" id="MobiDB-lite"/>
    </source>
</evidence>
<feature type="compositionally biased region" description="Basic and acidic residues" evidence="1">
    <location>
        <begin position="36"/>
        <end position="46"/>
    </location>
</feature>
<evidence type="ECO:0000313" key="3">
    <source>
        <dbReference type="Proteomes" id="UP000887563"/>
    </source>
</evidence>
<dbReference type="Proteomes" id="UP000887563">
    <property type="component" value="Unplaced"/>
</dbReference>
<feature type="region of interest" description="Disordered" evidence="1">
    <location>
        <begin position="21"/>
        <end position="92"/>
    </location>
</feature>
<sequence>MNCKFFLILFSILLIIAGSLGKEREGSVRQKKKRQRIEGRREGKNNDHHKHPKHPPHPSKRPHPTRKHRPTFKPFPSPKPKALNVECGDDDE</sequence>
<protein>
    <submittedName>
        <fullName evidence="4">Candidate secreted effector</fullName>
    </submittedName>
</protein>
<proteinExistence type="predicted"/>
<dbReference type="WBParaSite" id="Minc3s02147g28548">
    <property type="protein sequence ID" value="Minc3s02147g28548"/>
    <property type="gene ID" value="Minc3s02147g28548"/>
</dbReference>
<reference evidence="4" key="1">
    <citation type="submission" date="2022-11" db="UniProtKB">
        <authorList>
            <consortium name="WormBaseParasite"/>
        </authorList>
    </citation>
    <scope>IDENTIFICATION</scope>
</reference>
<name>A0A914MLM7_MELIC</name>
<feature type="chain" id="PRO_5037770241" evidence="2">
    <location>
        <begin position="22"/>
        <end position="92"/>
    </location>
</feature>
<accession>A0A914MLM7</accession>
<keyword evidence="3" id="KW-1185">Reference proteome</keyword>
<feature type="compositionally biased region" description="Basic residues" evidence="1">
    <location>
        <begin position="47"/>
        <end position="71"/>
    </location>
</feature>
<keyword evidence="2" id="KW-0732">Signal</keyword>
<evidence type="ECO:0000256" key="2">
    <source>
        <dbReference type="SAM" id="SignalP"/>
    </source>
</evidence>